<dbReference type="GO" id="GO:0055085">
    <property type="term" value="P:transmembrane transport"/>
    <property type="evidence" value="ECO:0007669"/>
    <property type="project" value="InterPro"/>
</dbReference>
<feature type="repeat" description="Solcar" evidence="6">
    <location>
        <begin position="238"/>
        <end position="326"/>
    </location>
</feature>
<evidence type="ECO:0000256" key="7">
    <source>
        <dbReference type="RuleBase" id="RU000488"/>
    </source>
</evidence>
<gene>
    <name evidence="8" type="ORF">GOP47_0019595</name>
</gene>
<evidence type="ECO:0000256" key="6">
    <source>
        <dbReference type="PROSITE-ProRule" id="PRU00282"/>
    </source>
</evidence>
<dbReference type="EMBL" id="JABFUD020000019">
    <property type="protein sequence ID" value="KAI5064900.1"/>
    <property type="molecule type" value="Genomic_DNA"/>
</dbReference>
<dbReference type="Gene3D" id="1.50.40.10">
    <property type="entry name" value="Mitochondrial carrier domain"/>
    <property type="match status" value="1"/>
</dbReference>
<keyword evidence="2 7" id="KW-0813">Transport</keyword>
<name>A0A9D4Z8M0_ADICA</name>
<comment type="subcellular location">
    <subcellularLocation>
        <location evidence="1">Membrane</location>
        <topology evidence="1">Multi-pass membrane protein</topology>
    </subcellularLocation>
</comment>
<evidence type="ECO:0000256" key="2">
    <source>
        <dbReference type="ARBA" id="ARBA00022448"/>
    </source>
</evidence>
<evidence type="ECO:0000256" key="1">
    <source>
        <dbReference type="ARBA" id="ARBA00004141"/>
    </source>
</evidence>
<feature type="repeat" description="Solcar" evidence="6">
    <location>
        <begin position="43"/>
        <end position="129"/>
    </location>
</feature>
<dbReference type="InterPro" id="IPR018108">
    <property type="entry name" value="MCP_transmembrane"/>
</dbReference>
<dbReference type="PRINTS" id="PR00926">
    <property type="entry name" value="MITOCARRIER"/>
</dbReference>
<dbReference type="Proteomes" id="UP000886520">
    <property type="component" value="Chromosome 19"/>
</dbReference>
<dbReference type="GO" id="GO:0016020">
    <property type="term" value="C:membrane"/>
    <property type="evidence" value="ECO:0007669"/>
    <property type="project" value="UniProtKB-SubCell"/>
</dbReference>
<evidence type="ECO:0000313" key="9">
    <source>
        <dbReference type="Proteomes" id="UP000886520"/>
    </source>
</evidence>
<protein>
    <submittedName>
        <fullName evidence="8">Uncharacterized protein</fullName>
    </submittedName>
</protein>
<keyword evidence="3 6" id="KW-0812">Transmembrane</keyword>
<dbReference type="InterPro" id="IPR002067">
    <property type="entry name" value="MCP"/>
</dbReference>
<keyword evidence="5 6" id="KW-0472">Membrane</keyword>
<evidence type="ECO:0000256" key="5">
    <source>
        <dbReference type="ARBA" id="ARBA00023136"/>
    </source>
</evidence>
<keyword evidence="9" id="KW-1185">Reference proteome</keyword>
<dbReference type="Pfam" id="PF00153">
    <property type="entry name" value="Mito_carr"/>
    <property type="match status" value="3"/>
</dbReference>
<organism evidence="8 9">
    <name type="scientific">Adiantum capillus-veneris</name>
    <name type="common">Maidenhair fern</name>
    <dbReference type="NCBI Taxonomy" id="13818"/>
    <lineage>
        <taxon>Eukaryota</taxon>
        <taxon>Viridiplantae</taxon>
        <taxon>Streptophyta</taxon>
        <taxon>Embryophyta</taxon>
        <taxon>Tracheophyta</taxon>
        <taxon>Polypodiopsida</taxon>
        <taxon>Polypodiidae</taxon>
        <taxon>Polypodiales</taxon>
        <taxon>Pteridineae</taxon>
        <taxon>Pteridaceae</taxon>
        <taxon>Vittarioideae</taxon>
        <taxon>Adiantum</taxon>
    </lineage>
</organism>
<dbReference type="AlphaFoldDB" id="A0A9D4Z8M0"/>
<comment type="similarity">
    <text evidence="7">Belongs to the mitochondrial carrier (TC 2.A.29) family.</text>
</comment>
<reference evidence="8" key="1">
    <citation type="submission" date="2021-01" db="EMBL/GenBank/DDBJ databases">
        <title>Adiantum capillus-veneris genome.</title>
        <authorList>
            <person name="Fang Y."/>
            <person name="Liao Q."/>
        </authorList>
    </citation>
    <scope>NUCLEOTIDE SEQUENCE</scope>
    <source>
        <strain evidence="8">H3</strain>
        <tissue evidence="8">Leaf</tissue>
    </source>
</reference>
<proteinExistence type="inferred from homology"/>
<dbReference type="SUPFAM" id="SSF103506">
    <property type="entry name" value="Mitochondrial carrier"/>
    <property type="match status" value="1"/>
</dbReference>
<evidence type="ECO:0000256" key="4">
    <source>
        <dbReference type="ARBA" id="ARBA00022737"/>
    </source>
</evidence>
<dbReference type="OrthoDB" id="270584at2759"/>
<evidence type="ECO:0000256" key="3">
    <source>
        <dbReference type="ARBA" id="ARBA00022692"/>
    </source>
</evidence>
<dbReference type="PANTHER" id="PTHR24089">
    <property type="entry name" value="SOLUTE CARRIER FAMILY 25"/>
    <property type="match status" value="1"/>
</dbReference>
<feature type="repeat" description="Solcar" evidence="6">
    <location>
        <begin position="139"/>
        <end position="230"/>
    </location>
</feature>
<dbReference type="PROSITE" id="PS50920">
    <property type="entry name" value="SOLCAR"/>
    <property type="match status" value="3"/>
</dbReference>
<comment type="caution">
    <text evidence="8">The sequence shown here is derived from an EMBL/GenBank/DDBJ whole genome shotgun (WGS) entry which is preliminary data.</text>
</comment>
<evidence type="ECO:0000313" key="8">
    <source>
        <dbReference type="EMBL" id="KAI5064900.1"/>
    </source>
</evidence>
<sequence>MDSRHGRTLSAADFQSASLITSDSTPVLPHKERRQVSICDTLPTYVKELIAGGAAGGIAKTIVAPLERVKILYQTRCQSVQCLGVVQSLRFIQKKEGFLGFYRGNGASVIRVVPYAALHFMTYEQYRRAILNHYPWEAPGADVDFLAGSLAGGTAVLCTYPLDLARTRLAYQVKDAALNARVYKGIGDVFCKAYMECGLRGLYRGVGPTLYGMLPYAGLKFYLYEKLKSSLPTSELQNSIVSKLVCGALAGLVGQTIIYPLDVVRRQMQVQTPCAHQGYKSTFDGLVTIFRNQGVKQLYSGISINHIKLVPSVAIGFASYDVLKSLLRVPPRETGHQKAITA</sequence>
<dbReference type="InterPro" id="IPR023395">
    <property type="entry name" value="MCP_dom_sf"/>
</dbReference>
<accession>A0A9D4Z8M0</accession>
<keyword evidence="4" id="KW-0677">Repeat</keyword>